<proteinExistence type="predicted"/>
<accession>A0A6J4ND12</accession>
<reference evidence="1" key="1">
    <citation type="submission" date="2020-02" db="EMBL/GenBank/DDBJ databases">
        <authorList>
            <person name="Meier V. D."/>
        </authorList>
    </citation>
    <scope>NUCLEOTIDE SEQUENCE</scope>
    <source>
        <strain evidence="1">AVDCRST_MAG89</strain>
    </source>
</reference>
<organism evidence="1">
    <name type="scientific">uncultured Gemmatimonadota bacterium</name>
    <dbReference type="NCBI Taxonomy" id="203437"/>
    <lineage>
        <taxon>Bacteria</taxon>
        <taxon>Pseudomonadati</taxon>
        <taxon>Gemmatimonadota</taxon>
        <taxon>environmental samples</taxon>
    </lineage>
</organism>
<name>A0A6J4ND12_9BACT</name>
<gene>
    <name evidence="1" type="ORF">AVDCRST_MAG89-5426</name>
</gene>
<dbReference type="EMBL" id="CADCTV010001136">
    <property type="protein sequence ID" value="CAA9381429.1"/>
    <property type="molecule type" value="Genomic_DNA"/>
</dbReference>
<feature type="non-terminal residue" evidence="1">
    <location>
        <position position="1"/>
    </location>
</feature>
<dbReference type="AlphaFoldDB" id="A0A6J4ND12"/>
<evidence type="ECO:0000313" key="1">
    <source>
        <dbReference type="EMBL" id="CAA9381429.1"/>
    </source>
</evidence>
<sequence length="92" mass="9911">AGFADTNYEITRQVSVTYAVLDVLGGLLPVIVDAATGSWYVLNTKEVNVQLGQRTVAQGKLTPEQLGALRLGTPISELLDTQRILRDAALSR</sequence>
<protein>
    <submittedName>
        <fullName evidence="1">Uncharacterized protein</fullName>
    </submittedName>
</protein>